<evidence type="ECO:0000256" key="6">
    <source>
        <dbReference type="ARBA" id="ARBA00022833"/>
    </source>
</evidence>
<comment type="similarity">
    <text evidence="2">Belongs to the peptidase M13 family.</text>
</comment>
<evidence type="ECO:0000256" key="1">
    <source>
        <dbReference type="ARBA" id="ARBA00001947"/>
    </source>
</evidence>
<keyword evidence="12" id="KW-1185">Reference proteome</keyword>
<keyword evidence="4" id="KW-0479">Metal-binding</keyword>
<organism evidence="11 12">
    <name type="scientific">Sphingomonas jatrophae</name>
    <dbReference type="NCBI Taxonomy" id="1166337"/>
    <lineage>
        <taxon>Bacteria</taxon>
        <taxon>Pseudomonadati</taxon>
        <taxon>Pseudomonadota</taxon>
        <taxon>Alphaproteobacteria</taxon>
        <taxon>Sphingomonadales</taxon>
        <taxon>Sphingomonadaceae</taxon>
        <taxon>Sphingomonas</taxon>
    </lineage>
</organism>
<dbReference type="OrthoDB" id="9775677at2"/>
<dbReference type="GO" id="GO:0005886">
    <property type="term" value="C:plasma membrane"/>
    <property type="evidence" value="ECO:0007669"/>
    <property type="project" value="TreeGrafter"/>
</dbReference>
<dbReference type="PRINTS" id="PR00786">
    <property type="entry name" value="NEPRILYSIN"/>
</dbReference>
<reference evidence="11 12" key="1">
    <citation type="submission" date="2016-10" db="EMBL/GenBank/DDBJ databases">
        <authorList>
            <person name="de Groot N.N."/>
        </authorList>
    </citation>
    <scope>NUCLEOTIDE SEQUENCE [LARGE SCALE GENOMIC DNA]</scope>
    <source>
        <strain evidence="11 12">S5-249</strain>
    </source>
</reference>
<dbReference type="InterPro" id="IPR008753">
    <property type="entry name" value="Peptidase_M13_N"/>
</dbReference>
<name>A0A1I6M362_9SPHN</name>
<dbReference type="GO" id="GO:0004222">
    <property type="term" value="F:metalloendopeptidase activity"/>
    <property type="evidence" value="ECO:0007669"/>
    <property type="project" value="InterPro"/>
</dbReference>
<evidence type="ECO:0000259" key="9">
    <source>
        <dbReference type="Pfam" id="PF01431"/>
    </source>
</evidence>
<dbReference type="PANTHER" id="PTHR11733">
    <property type="entry name" value="ZINC METALLOPROTEASE FAMILY M13 NEPRILYSIN-RELATED"/>
    <property type="match status" value="1"/>
</dbReference>
<dbReference type="Gene3D" id="3.40.390.10">
    <property type="entry name" value="Collagenase (Catalytic Domain)"/>
    <property type="match status" value="1"/>
</dbReference>
<dbReference type="AlphaFoldDB" id="A0A1I6M362"/>
<evidence type="ECO:0000256" key="2">
    <source>
        <dbReference type="ARBA" id="ARBA00007357"/>
    </source>
</evidence>
<dbReference type="Proteomes" id="UP000198824">
    <property type="component" value="Unassembled WGS sequence"/>
</dbReference>
<evidence type="ECO:0000313" key="12">
    <source>
        <dbReference type="Proteomes" id="UP000198824"/>
    </source>
</evidence>
<sequence length="668" mass="72955">MRLHLLLSATALAATVAIAQPSAGPQIGTFGFDEKGMDRSAQPGDDFDRYANGAWHDRTQIPADRATYGMFHVLQDLSETRTRTILEAEQGKTGSQIGDLYASFMDEAAAEAKGATPLKPTLGEIAAAKDRTALAQVWGRLLRVGVVTPFAAGVRVDDKDPANYVIGMRQGGLGLPDRDYYLKDDAKLAAIRTAYAAHLARLLTLAGETDAQARAARVVAFETGLATAQWSRVESRDRDKAYNKLTAAQLAQTAPGFDFAAYLAAAGMPAQPAYLVSQPTAFTGMARLYAATPLPVLKDYAALRTIESYAPYLSKAFVDENFAFTGTTLNGTPENRARWKRAVSLEGNLLGEAVGEKYVAAYFPPESKAAADGLVKNVIAAMDARLGTLPWMAPETRAKARAKLAAFTPKIGYPDKWRDYAGYVVKRDDLVGNVMRGRAFDFQRDLDKLGKPMDRSEWGMTPMTINAYANPVWNEIVFPAAILQPPFFDARADPAVNYGGIGAVIGHEISHHFDDQGRKYDATGTLTDWWTPADVSRFKALTDRFVAQVNAYEPIPGQHVQGALTLGENIGDLAGLTIAYDAYQRSLGGKPAPVIGGLTGDQRFYLGWAQVWRTKYREPALRQQLLSDPHSPGSVRVSVVRNLDPWYAAFKPKPGKLMLKPEERVRIW</sequence>
<evidence type="ECO:0000256" key="5">
    <source>
        <dbReference type="ARBA" id="ARBA00022801"/>
    </source>
</evidence>
<dbReference type="GO" id="GO:0046872">
    <property type="term" value="F:metal ion binding"/>
    <property type="evidence" value="ECO:0007669"/>
    <property type="project" value="UniProtKB-KW"/>
</dbReference>
<dbReference type="EMBL" id="FOZG01000003">
    <property type="protein sequence ID" value="SFS10093.1"/>
    <property type="molecule type" value="Genomic_DNA"/>
</dbReference>
<keyword evidence="3" id="KW-0645">Protease</keyword>
<dbReference type="PROSITE" id="PS51885">
    <property type="entry name" value="NEPRILYSIN"/>
    <property type="match status" value="1"/>
</dbReference>
<dbReference type="InterPro" id="IPR018497">
    <property type="entry name" value="Peptidase_M13_C"/>
</dbReference>
<feature type="chain" id="PRO_5011493719" evidence="8">
    <location>
        <begin position="20"/>
        <end position="668"/>
    </location>
</feature>
<dbReference type="GO" id="GO:0016485">
    <property type="term" value="P:protein processing"/>
    <property type="evidence" value="ECO:0007669"/>
    <property type="project" value="TreeGrafter"/>
</dbReference>
<feature type="domain" description="Peptidase M13 N-terminal" evidence="10">
    <location>
        <begin position="43"/>
        <end position="414"/>
    </location>
</feature>
<evidence type="ECO:0000259" key="10">
    <source>
        <dbReference type="Pfam" id="PF05649"/>
    </source>
</evidence>
<evidence type="ECO:0000256" key="3">
    <source>
        <dbReference type="ARBA" id="ARBA00022670"/>
    </source>
</evidence>
<dbReference type="Pfam" id="PF01431">
    <property type="entry name" value="Peptidase_M13"/>
    <property type="match status" value="1"/>
</dbReference>
<keyword evidence="8" id="KW-0732">Signal</keyword>
<accession>A0A1I6M362</accession>
<protein>
    <submittedName>
        <fullName evidence="11">Putative endopeptidase</fullName>
    </submittedName>
</protein>
<feature type="domain" description="Peptidase M13 C-terminal" evidence="9">
    <location>
        <begin position="466"/>
        <end position="661"/>
    </location>
</feature>
<dbReference type="Pfam" id="PF05649">
    <property type="entry name" value="Peptidase_M13_N"/>
    <property type="match status" value="1"/>
</dbReference>
<dbReference type="InterPro" id="IPR042089">
    <property type="entry name" value="Peptidase_M13_dom_2"/>
</dbReference>
<keyword evidence="6" id="KW-0862">Zinc</keyword>
<proteinExistence type="inferred from homology"/>
<keyword evidence="7" id="KW-0482">Metalloprotease</keyword>
<keyword evidence="5" id="KW-0378">Hydrolase</keyword>
<gene>
    <name evidence="11" type="ORF">SAMN05192580_3368</name>
</gene>
<dbReference type="STRING" id="1166337.SAMN05192580_3368"/>
<evidence type="ECO:0000256" key="7">
    <source>
        <dbReference type="ARBA" id="ARBA00023049"/>
    </source>
</evidence>
<dbReference type="InterPro" id="IPR000718">
    <property type="entry name" value="Peptidase_M13"/>
</dbReference>
<feature type="signal peptide" evidence="8">
    <location>
        <begin position="1"/>
        <end position="19"/>
    </location>
</feature>
<dbReference type="SUPFAM" id="SSF55486">
    <property type="entry name" value="Metalloproteases ('zincins'), catalytic domain"/>
    <property type="match status" value="1"/>
</dbReference>
<evidence type="ECO:0000256" key="4">
    <source>
        <dbReference type="ARBA" id="ARBA00022723"/>
    </source>
</evidence>
<dbReference type="PANTHER" id="PTHR11733:SF167">
    <property type="entry name" value="FI17812P1-RELATED"/>
    <property type="match status" value="1"/>
</dbReference>
<dbReference type="CDD" id="cd08662">
    <property type="entry name" value="M13"/>
    <property type="match status" value="1"/>
</dbReference>
<dbReference type="InterPro" id="IPR024079">
    <property type="entry name" value="MetalloPept_cat_dom_sf"/>
</dbReference>
<evidence type="ECO:0000256" key="8">
    <source>
        <dbReference type="SAM" id="SignalP"/>
    </source>
</evidence>
<comment type="cofactor">
    <cofactor evidence="1">
        <name>Zn(2+)</name>
        <dbReference type="ChEBI" id="CHEBI:29105"/>
    </cofactor>
</comment>
<evidence type="ECO:0000313" key="11">
    <source>
        <dbReference type="EMBL" id="SFS10093.1"/>
    </source>
</evidence>
<dbReference type="RefSeq" id="WP_093316242.1">
    <property type="nucleotide sequence ID" value="NZ_FOZG01000003.1"/>
</dbReference>
<dbReference type="Gene3D" id="1.10.1380.10">
    <property type="entry name" value="Neutral endopeptidase , domain2"/>
    <property type="match status" value="1"/>
</dbReference>